<keyword evidence="3 6" id="KW-0479">Metal-binding</keyword>
<dbReference type="EMBL" id="CACRUN010000015">
    <property type="protein sequence ID" value="VYU15831.1"/>
    <property type="molecule type" value="Genomic_DNA"/>
</dbReference>
<dbReference type="EC" id="5.4.2.7" evidence="6 7"/>
<sequence>MYKRIIILVMDSVGIGHAPDAAKFNDEGSNTLGHIEATAGLIHCPTLRSLGLANIADIKTDETPVMGAYGKMEEVSTGKDTTSGHWEMMGHPVTVPFPTFYDGFPKELMDTFTKETGYGYLGNEVASGTEIIERLGVEHMKTGKPIVYTSADSVFQIAAHEDVISLEDLYRMCEITRNKVCVGDYYVGRIIARPFAGKPGHFVRTSNRHDYSRMPEHRMVQQELQAAQIPTVAVGKIGDIYAHVGWDESYPTKSNAHGMNVVPYLLGSSFESGLMMVNLVEFDSLYGHRRNVEGYKRAIEDFDYQLSGLLPLLKDDDLLIITADHGNDPTWHGTDHTREHVPLLAYSPSMKEAIDLGLRHSFGDIGQTVLANFGLSPYAVGTSFLKDIMK</sequence>
<feature type="binding site" evidence="6">
    <location>
        <position position="288"/>
    </location>
    <ligand>
        <name>Mn(2+)</name>
        <dbReference type="ChEBI" id="CHEBI:29035"/>
        <label>2</label>
    </ligand>
</feature>
<comment type="subcellular location">
    <subcellularLocation>
        <location evidence="6">Cytoplasm</location>
    </subcellularLocation>
</comment>
<dbReference type="GO" id="GO:0043094">
    <property type="term" value="P:metabolic compound salvage"/>
    <property type="evidence" value="ECO:0007669"/>
    <property type="project" value="UniProtKB-UniRule"/>
</dbReference>
<dbReference type="PANTHER" id="PTHR21110">
    <property type="entry name" value="PHOSPHOPENTOMUTASE"/>
    <property type="match status" value="1"/>
</dbReference>
<dbReference type="GO" id="GO:0006015">
    <property type="term" value="P:5-phosphoribose 1-diphosphate biosynthetic process"/>
    <property type="evidence" value="ECO:0007669"/>
    <property type="project" value="UniProtKB-UniPathway"/>
</dbReference>
<feature type="binding site" evidence="6">
    <location>
        <position position="324"/>
    </location>
    <ligand>
        <name>Mn(2+)</name>
        <dbReference type="ChEBI" id="CHEBI:29035"/>
        <label>1</label>
    </ligand>
</feature>
<keyword evidence="2 6" id="KW-0963">Cytoplasm</keyword>
<dbReference type="NCBIfam" id="TIGR01696">
    <property type="entry name" value="deoB"/>
    <property type="match status" value="1"/>
</dbReference>
<dbReference type="InterPro" id="IPR017850">
    <property type="entry name" value="Alkaline_phosphatase_core_sf"/>
</dbReference>
<comment type="pathway">
    <text evidence="6">Carbohydrate degradation; 2-deoxy-D-ribose 1-phosphate degradation; D-glyceraldehyde 3-phosphate and acetaldehyde from 2-deoxy-alpha-D-ribose 1-phosphate: step 1/2.</text>
</comment>
<evidence type="ECO:0000256" key="2">
    <source>
        <dbReference type="ARBA" id="ARBA00022490"/>
    </source>
</evidence>
<dbReference type="Pfam" id="PF01676">
    <property type="entry name" value="Metalloenzyme"/>
    <property type="match status" value="1"/>
</dbReference>
<dbReference type="GO" id="GO:0009117">
    <property type="term" value="P:nucleotide metabolic process"/>
    <property type="evidence" value="ECO:0007669"/>
    <property type="project" value="UniProtKB-UniRule"/>
</dbReference>
<dbReference type="NCBIfam" id="NF003766">
    <property type="entry name" value="PRK05362.1"/>
    <property type="match status" value="1"/>
</dbReference>
<evidence type="ECO:0000256" key="4">
    <source>
        <dbReference type="ARBA" id="ARBA00023211"/>
    </source>
</evidence>
<evidence type="ECO:0000256" key="6">
    <source>
        <dbReference type="HAMAP-Rule" id="MF_00740"/>
    </source>
</evidence>
<comment type="catalytic activity">
    <reaction evidence="6">
        <text>alpha-D-ribose 1-phosphate = D-ribose 5-phosphate</text>
        <dbReference type="Rhea" id="RHEA:18793"/>
        <dbReference type="ChEBI" id="CHEBI:57720"/>
        <dbReference type="ChEBI" id="CHEBI:78346"/>
        <dbReference type="EC" id="5.4.2.7"/>
    </reaction>
</comment>
<name>A0A6N3CMG2_9FIRM</name>
<feature type="binding site" evidence="6">
    <location>
        <position position="11"/>
    </location>
    <ligand>
        <name>Mn(2+)</name>
        <dbReference type="ChEBI" id="CHEBI:29035"/>
        <label>1</label>
    </ligand>
</feature>
<dbReference type="FunFam" id="3.30.70.1250:FF:000001">
    <property type="entry name" value="Phosphopentomutase"/>
    <property type="match status" value="1"/>
</dbReference>
<dbReference type="SUPFAM" id="SSF143856">
    <property type="entry name" value="DeoB insert domain-like"/>
    <property type="match status" value="1"/>
</dbReference>
<comment type="function">
    <text evidence="6">Isomerase that catalyzes the conversion of deoxy-ribose 1-phosphate (dRib-1-P) and ribose 1-phosphate (Rib-1-P) to deoxy-ribose 5-phosphate (dRib-5-P) and ribose 5-phosphate (Rib-5-P), respectively.</text>
</comment>
<dbReference type="InterPro" id="IPR024052">
    <property type="entry name" value="Phosphopentomutase_DeoB_cap_sf"/>
</dbReference>
<dbReference type="SUPFAM" id="SSF53649">
    <property type="entry name" value="Alkaline phosphatase-like"/>
    <property type="match status" value="1"/>
</dbReference>
<feature type="binding site" evidence="6">
    <location>
        <position position="336"/>
    </location>
    <ligand>
        <name>Mn(2+)</name>
        <dbReference type="ChEBI" id="CHEBI:29035"/>
        <label>2</label>
    </ligand>
</feature>
<protein>
    <recommendedName>
        <fullName evidence="6 7">Phosphopentomutase</fullName>
        <ecNumber evidence="6 7">5.4.2.7</ecNumber>
    </recommendedName>
    <alternativeName>
        <fullName evidence="6">Phosphodeoxyribomutase</fullName>
    </alternativeName>
</protein>
<evidence type="ECO:0000259" key="8">
    <source>
        <dbReference type="Pfam" id="PF01676"/>
    </source>
</evidence>
<dbReference type="GO" id="GO:0005829">
    <property type="term" value="C:cytosol"/>
    <property type="evidence" value="ECO:0007669"/>
    <property type="project" value="TreeGrafter"/>
</dbReference>
<dbReference type="GO" id="GO:0030145">
    <property type="term" value="F:manganese ion binding"/>
    <property type="evidence" value="ECO:0007669"/>
    <property type="project" value="UniProtKB-UniRule"/>
</dbReference>
<dbReference type="RefSeq" id="WP_156718538.1">
    <property type="nucleotide sequence ID" value="NZ_CACRUN010000015.1"/>
</dbReference>
<gene>
    <name evidence="6 9" type="primary">deoB</name>
    <name evidence="9" type="ORF">VALFYP47_01520</name>
</gene>
<dbReference type="PIRSF" id="PIRSF001491">
    <property type="entry name" value="Ppentomutase"/>
    <property type="match status" value="1"/>
</dbReference>
<dbReference type="UniPathway" id="UPA00087">
    <property type="reaction ID" value="UER00173"/>
</dbReference>
<evidence type="ECO:0000256" key="1">
    <source>
        <dbReference type="ARBA" id="ARBA00010373"/>
    </source>
</evidence>
<dbReference type="InterPro" id="IPR006124">
    <property type="entry name" value="Metalloenzyme"/>
</dbReference>
<evidence type="ECO:0000256" key="7">
    <source>
        <dbReference type="NCBIfam" id="TIGR01696"/>
    </source>
</evidence>
<accession>A0A6N3CMG2</accession>
<evidence type="ECO:0000256" key="5">
    <source>
        <dbReference type="ARBA" id="ARBA00023235"/>
    </source>
</evidence>
<dbReference type="GO" id="GO:0006018">
    <property type="term" value="P:2-deoxyribose 1-phosphate catabolic process"/>
    <property type="evidence" value="ECO:0007669"/>
    <property type="project" value="UniProtKB-UniRule"/>
</dbReference>
<keyword evidence="4 6" id="KW-0464">Manganese</keyword>
<dbReference type="AlphaFoldDB" id="A0A6N3CMG2"/>
<feature type="binding site" evidence="6">
    <location>
        <position position="283"/>
    </location>
    <ligand>
        <name>Mn(2+)</name>
        <dbReference type="ChEBI" id="CHEBI:29035"/>
        <label>2</label>
    </ligand>
</feature>
<evidence type="ECO:0000256" key="3">
    <source>
        <dbReference type="ARBA" id="ARBA00022723"/>
    </source>
</evidence>
<dbReference type="HAMAP" id="MF_00740">
    <property type="entry name" value="Phosphopentomut"/>
    <property type="match status" value="1"/>
</dbReference>
<organism evidence="9">
    <name type="scientific">Veillonella atypica</name>
    <dbReference type="NCBI Taxonomy" id="39777"/>
    <lineage>
        <taxon>Bacteria</taxon>
        <taxon>Bacillati</taxon>
        <taxon>Bacillota</taxon>
        <taxon>Negativicutes</taxon>
        <taxon>Veillonellales</taxon>
        <taxon>Veillonellaceae</taxon>
        <taxon>Veillonella</taxon>
    </lineage>
</organism>
<dbReference type="Gene3D" id="3.30.70.1250">
    <property type="entry name" value="Phosphopentomutase"/>
    <property type="match status" value="1"/>
</dbReference>
<comment type="similarity">
    <text evidence="1 6">Belongs to the phosphopentomutase family.</text>
</comment>
<reference evidence="9" key="1">
    <citation type="submission" date="2019-11" db="EMBL/GenBank/DDBJ databases">
        <authorList>
            <person name="Feng L."/>
        </authorList>
    </citation>
    <scope>NUCLEOTIDE SEQUENCE</scope>
    <source>
        <strain evidence="9">VatypicaLFYP47</strain>
    </source>
</reference>
<feature type="domain" description="Metalloenzyme" evidence="8">
    <location>
        <begin position="3"/>
        <end position="376"/>
    </location>
</feature>
<dbReference type="CDD" id="cd16009">
    <property type="entry name" value="PPM"/>
    <property type="match status" value="1"/>
</dbReference>
<comment type="cofactor">
    <cofactor evidence="6">
        <name>Mn(2+)</name>
        <dbReference type="ChEBI" id="CHEBI:29035"/>
    </cofactor>
    <text evidence="6">Binds 2 manganese ions.</text>
</comment>
<proteinExistence type="inferred from homology"/>
<dbReference type="PANTHER" id="PTHR21110:SF0">
    <property type="entry name" value="PHOSPHOPENTOMUTASE"/>
    <property type="match status" value="1"/>
</dbReference>
<evidence type="ECO:0000313" key="9">
    <source>
        <dbReference type="EMBL" id="VYU15831.1"/>
    </source>
</evidence>
<dbReference type="InterPro" id="IPR010045">
    <property type="entry name" value="DeoB"/>
</dbReference>
<feature type="binding site" evidence="6">
    <location>
        <position position="325"/>
    </location>
    <ligand>
        <name>Mn(2+)</name>
        <dbReference type="ChEBI" id="CHEBI:29035"/>
        <label>1</label>
    </ligand>
</feature>
<comment type="catalytic activity">
    <reaction evidence="6">
        <text>2-deoxy-alpha-D-ribose 1-phosphate = 2-deoxy-D-ribose 5-phosphate</text>
        <dbReference type="Rhea" id="RHEA:27658"/>
        <dbReference type="ChEBI" id="CHEBI:57259"/>
        <dbReference type="ChEBI" id="CHEBI:62877"/>
        <dbReference type="EC" id="5.4.2.7"/>
    </reaction>
</comment>
<dbReference type="Gene3D" id="3.40.720.10">
    <property type="entry name" value="Alkaline Phosphatase, subunit A"/>
    <property type="match status" value="1"/>
</dbReference>
<keyword evidence="5 6" id="KW-0413">Isomerase</keyword>
<dbReference type="GO" id="GO:0000287">
    <property type="term" value="F:magnesium ion binding"/>
    <property type="evidence" value="ECO:0007669"/>
    <property type="project" value="UniProtKB-UniRule"/>
</dbReference>
<dbReference type="GO" id="GO:0008973">
    <property type="term" value="F:phosphopentomutase activity"/>
    <property type="evidence" value="ECO:0007669"/>
    <property type="project" value="UniProtKB-UniRule"/>
</dbReference>